<dbReference type="EMBL" id="CP093379">
    <property type="protein sequence ID" value="UNM97434.1"/>
    <property type="molecule type" value="Genomic_DNA"/>
</dbReference>
<gene>
    <name evidence="1" type="ORF">MMG00_06210</name>
</gene>
<name>A0ABY3X3H5_9GAMM</name>
<evidence type="ECO:0000313" key="1">
    <source>
        <dbReference type="EMBL" id="UNM97434.1"/>
    </source>
</evidence>
<proteinExistence type="predicted"/>
<keyword evidence="2" id="KW-1185">Reference proteome</keyword>
<accession>A0ABY3X3H5</accession>
<reference evidence="1 2" key="1">
    <citation type="submission" date="2022-03" db="EMBL/GenBank/DDBJ databases">
        <title>Ignatzschineria rhizosphaerae HR5S32.</title>
        <authorList>
            <person name="Sun J.Q."/>
            <person name="Feng J.Y."/>
        </authorList>
    </citation>
    <scope>NUCLEOTIDE SEQUENCE [LARGE SCALE GENOMIC DNA]</scope>
    <source>
        <strain evidence="1 2">HR5S32</strain>
    </source>
</reference>
<protein>
    <submittedName>
        <fullName evidence="1">Uncharacterized protein</fullName>
    </submittedName>
</protein>
<evidence type="ECO:0000313" key="2">
    <source>
        <dbReference type="Proteomes" id="UP000829542"/>
    </source>
</evidence>
<dbReference type="RefSeq" id="WP_242152939.1">
    <property type="nucleotide sequence ID" value="NZ_CP093379.1"/>
</dbReference>
<dbReference type="Proteomes" id="UP000829542">
    <property type="component" value="Chromosome"/>
</dbReference>
<organism evidence="1 2">
    <name type="scientific">Ignatzschineria rhizosphaerae</name>
    <dbReference type="NCBI Taxonomy" id="2923279"/>
    <lineage>
        <taxon>Bacteria</taxon>
        <taxon>Pseudomonadati</taxon>
        <taxon>Pseudomonadota</taxon>
        <taxon>Gammaproteobacteria</taxon>
        <taxon>Cardiobacteriales</taxon>
        <taxon>Ignatzschineriaceae</taxon>
        <taxon>Ignatzschineria</taxon>
    </lineage>
</organism>
<sequence length="95" mass="10711">MTTMQPQKTYPLSNSAYQLFFEFMPGSEVLGLCLLKKGADSSIRLGNYSVEQAVWLTKNKDLQLPEQLLEEILTITKGVAYARSSEYSRVSRLTS</sequence>